<organism evidence="2 3">
    <name type="scientific">Colletotrichum phormii</name>
    <dbReference type="NCBI Taxonomy" id="359342"/>
    <lineage>
        <taxon>Eukaryota</taxon>
        <taxon>Fungi</taxon>
        <taxon>Dikarya</taxon>
        <taxon>Ascomycota</taxon>
        <taxon>Pezizomycotina</taxon>
        <taxon>Sordariomycetes</taxon>
        <taxon>Hypocreomycetidae</taxon>
        <taxon>Glomerellales</taxon>
        <taxon>Glomerellaceae</taxon>
        <taxon>Colletotrichum</taxon>
        <taxon>Colletotrichum acutatum species complex</taxon>
    </lineage>
</organism>
<evidence type="ECO:0000313" key="3">
    <source>
        <dbReference type="Proteomes" id="UP001243989"/>
    </source>
</evidence>
<dbReference type="AlphaFoldDB" id="A0AAI9ZQE4"/>
<comment type="caution">
    <text evidence="2">The sequence shown here is derived from an EMBL/GenBank/DDBJ whole genome shotgun (WGS) entry which is preliminary data.</text>
</comment>
<feature type="region of interest" description="Disordered" evidence="1">
    <location>
        <begin position="146"/>
        <end position="175"/>
    </location>
</feature>
<dbReference type="RefSeq" id="XP_060444785.1">
    <property type="nucleotide sequence ID" value="XM_060586088.1"/>
</dbReference>
<sequence length="175" mass="19527">MHFVQRLAAWVFGELWGNDMRVFRDCGAASIFNDRHHEHESKKQFAAVPTAAATLLTATCWDRTKAKKNFPHTREKQCFTHLRIPRCWCIRTDPRRTPSVLDDGGMRVEDEVGGIPMAPVATKILKPLSVPSHGFLIKLASRHTSRIQSQTTMGRDGPSSKSSLDGLSLQLSSSS</sequence>
<dbReference type="GeneID" id="85470950"/>
<dbReference type="EMBL" id="JAHMHQ010000011">
    <property type="protein sequence ID" value="KAK1636178.1"/>
    <property type="molecule type" value="Genomic_DNA"/>
</dbReference>
<feature type="compositionally biased region" description="Low complexity" evidence="1">
    <location>
        <begin position="159"/>
        <end position="175"/>
    </location>
</feature>
<protein>
    <submittedName>
        <fullName evidence="2">Uncharacterized protein</fullName>
    </submittedName>
</protein>
<keyword evidence="3" id="KW-1185">Reference proteome</keyword>
<evidence type="ECO:0000256" key="1">
    <source>
        <dbReference type="SAM" id="MobiDB-lite"/>
    </source>
</evidence>
<name>A0AAI9ZQE4_9PEZI</name>
<evidence type="ECO:0000313" key="2">
    <source>
        <dbReference type="EMBL" id="KAK1636178.1"/>
    </source>
</evidence>
<reference evidence="2" key="1">
    <citation type="submission" date="2021-06" db="EMBL/GenBank/DDBJ databases">
        <title>Comparative genomics, transcriptomics and evolutionary studies reveal genomic signatures of adaptation to plant cell wall in hemibiotrophic fungi.</title>
        <authorList>
            <consortium name="DOE Joint Genome Institute"/>
            <person name="Baroncelli R."/>
            <person name="Diaz J.F."/>
            <person name="Benocci T."/>
            <person name="Peng M."/>
            <person name="Battaglia E."/>
            <person name="Haridas S."/>
            <person name="Andreopoulos W."/>
            <person name="Labutti K."/>
            <person name="Pangilinan J."/>
            <person name="Floch G.L."/>
            <person name="Makela M.R."/>
            <person name="Henrissat B."/>
            <person name="Grigoriev I.V."/>
            <person name="Crouch J.A."/>
            <person name="De Vries R.P."/>
            <person name="Sukno S.A."/>
            <person name="Thon M.R."/>
        </authorList>
    </citation>
    <scope>NUCLEOTIDE SEQUENCE</scope>
    <source>
        <strain evidence="2">CBS 102054</strain>
    </source>
</reference>
<proteinExistence type="predicted"/>
<gene>
    <name evidence="2" type="ORF">BDP81DRAFT_34530</name>
</gene>
<dbReference type="Proteomes" id="UP001243989">
    <property type="component" value="Unassembled WGS sequence"/>
</dbReference>
<accession>A0AAI9ZQE4</accession>